<proteinExistence type="predicted"/>
<dbReference type="Pfam" id="PF13508">
    <property type="entry name" value="Acetyltransf_7"/>
    <property type="match status" value="1"/>
</dbReference>
<name>A0A0R1MUQ2_9LACO</name>
<dbReference type="PROSITE" id="PS51186">
    <property type="entry name" value="GNAT"/>
    <property type="match status" value="1"/>
</dbReference>
<evidence type="ECO:0000259" key="3">
    <source>
        <dbReference type="PROSITE" id="PS51186"/>
    </source>
</evidence>
<dbReference type="InterPro" id="IPR000182">
    <property type="entry name" value="GNAT_dom"/>
</dbReference>
<comment type="caution">
    <text evidence="4">The sequence shown here is derived from an EMBL/GenBank/DDBJ whole genome shotgun (WGS) entry which is preliminary data.</text>
</comment>
<reference evidence="4 5" key="1">
    <citation type="journal article" date="2015" name="Genome Announc.">
        <title>Expanding the biotechnology potential of lactobacilli through comparative genomics of 213 strains and associated genera.</title>
        <authorList>
            <person name="Sun Z."/>
            <person name="Harris H.M."/>
            <person name="McCann A."/>
            <person name="Guo C."/>
            <person name="Argimon S."/>
            <person name="Zhang W."/>
            <person name="Yang X."/>
            <person name="Jeffery I.B."/>
            <person name="Cooney J.C."/>
            <person name="Kagawa T.F."/>
            <person name="Liu W."/>
            <person name="Song Y."/>
            <person name="Salvetti E."/>
            <person name="Wrobel A."/>
            <person name="Rasinkangas P."/>
            <person name="Parkhill J."/>
            <person name="Rea M.C."/>
            <person name="O'Sullivan O."/>
            <person name="Ritari J."/>
            <person name="Douillard F.P."/>
            <person name="Paul Ross R."/>
            <person name="Yang R."/>
            <person name="Briner A.E."/>
            <person name="Felis G.E."/>
            <person name="de Vos W.M."/>
            <person name="Barrangou R."/>
            <person name="Klaenhammer T.R."/>
            <person name="Caufield P.W."/>
            <person name="Cui Y."/>
            <person name="Zhang H."/>
            <person name="O'Toole P.W."/>
        </authorList>
    </citation>
    <scope>NUCLEOTIDE SEQUENCE [LARGE SCALE GENOMIC DNA]</scope>
    <source>
        <strain evidence="4 5">DSM 12744</strain>
    </source>
</reference>
<dbReference type="EMBL" id="AZEC01000010">
    <property type="protein sequence ID" value="KRL11911.1"/>
    <property type="molecule type" value="Genomic_DNA"/>
</dbReference>
<dbReference type="InterPro" id="IPR050832">
    <property type="entry name" value="Bact_Acetyltransf"/>
</dbReference>
<protein>
    <submittedName>
        <fullName evidence="4">Acetyltransferase, gnat family</fullName>
    </submittedName>
</protein>
<gene>
    <name evidence="4" type="ORF">FD09_GL000519</name>
</gene>
<evidence type="ECO:0000256" key="1">
    <source>
        <dbReference type="ARBA" id="ARBA00022679"/>
    </source>
</evidence>
<keyword evidence="5" id="KW-1185">Reference proteome</keyword>
<dbReference type="Gene3D" id="3.40.630.30">
    <property type="match status" value="1"/>
</dbReference>
<keyword evidence="2" id="KW-0012">Acyltransferase</keyword>
<evidence type="ECO:0000313" key="5">
    <source>
        <dbReference type="Proteomes" id="UP000051330"/>
    </source>
</evidence>
<dbReference type="STRING" id="1423792.FD09_GL000519"/>
<dbReference type="Proteomes" id="UP000051330">
    <property type="component" value="Unassembled WGS sequence"/>
</dbReference>
<organism evidence="4 5">
    <name type="scientific">Schleiferilactobacillus perolens DSM 12744</name>
    <dbReference type="NCBI Taxonomy" id="1423792"/>
    <lineage>
        <taxon>Bacteria</taxon>
        <taxon>Bacillati</taxon>
        <taxon>Bacillota</taxon>
        <taxon>Bacilli</taxon>
        <taxon>Lactobacillales</taxon>
        <taxon>Lactobacillaceae</taxon>
        <taxon>Schleiferilactobacillus</taxon>
    </lineage>
</organism>
<dbReference type="PANTHER" id="PTHR43877">
    <property type="entry name" value="AMINOALKYLPHOSPHONATE N-ACETYLTRANSFERASE-RELATED-RELATED"/>
    <property type="match status" value="1"/>
</dbReference>
<dbReference type="SUPFAM" id="SSF55729">
    <property type="entry name" value="Acyl-CoA N-acyltransferases (Nat)"/>
    <property type="match status" value="1"/>
</dbReference>
<evidence type="ECO:0000313" key="4">
    <source>
        <dbReference type="EMBL" id="KRL11911.1"/>
    </source>
</evidence>
<sequence length="175" mass="19246">MASKMPMLIRPMTEKDIADIDEHFTEQGWPARTAVLQRYLSEQNSGQQKVFVAEVEGQVAGYVTLLPLALAGPFIGQLPEISDFNVFEKYQRRGVGSALLDVAENMAAHQSSAVSLGVGLHAGYGPAQRLYIKRGYVPDGSGVWYQDRPLPMNATSLNNDDLVLYLSKELKKSTS</sequence>
<dbReference type="GO" id="GO:0016747">
    <property type="term" value="F:acyltransferase activity, transferring groups other than amino-acyl groups"/>
    <property type="evidence" value="ECO:0007669"/>
    <property type="project" value="InterPro"/>
</dbReference>
<dbReference type="InterPro" id="IPR016181">
    <property type="entry name" value="Acyl_CoA_acyltransferase"/>
</dbReference>
<accession>A0A0R1MUQ2</accession>
<keyword evidence="1 4" id="KW-0808">Transferase</keyword>
<evidence type="ECO:0000256" key="2">
    <source>
        <dbReference type="ARBA" id="ARBA00023315"/>
    </source>
</evidence>
<dbReference type="AlphaFoldDB" id="A0A0R1MUQ2"/>
<dbReference type="PATRIC" id="fig|1423792.3.peg.528"/>
<dbReference type="PANTHER" id="PTHR43877:SF2">
    <property type="entry name" value="AMINOALKYLPHOSPHONATE N-ACETYLTRANSFERASE-RELATED"/>
    <property type="match status" value="1"/>
</dbReference>
<dbReference type="CDD" id="cd04301">
    <property type="entry name" value="NAT_SF"/>
    <property type="match status" value="1"/>
</dbReference>
<feature type="domain" description="N-acetyltransferase" evidence="3">
    <location>
        <begin position="7"/>
        <end position="171"/>
    </location>
</feature>